<proteinExistence type="inferred from homology"/>
<dbReference type="EMBL" id="CP119942">
    <property type="protein sequence ID" value="WFD04626.1"/>
    <property type="molecule type" value="Genomic_DNA"/>
</dbReference>
<protein>
    <submittedName>
        <fullName evidence="5">Uncharacterized protein</fullName>
    </submittedName>
</protein>
<evidence type="ECO:0000256" key="3">
    <source>
        <dbReference type="ARBA" id="ARBA00023134"/>
    </source>
</evidence>
<dbReference type="PROSITE" id="PS51419">
    <property type="entry name" value="RAB"/>
    <property type="match status" value="1"/>
</dbReference>
<comment type="similarity">
    <text evidence="1">Belongs to the small GTPase superfamily. Rab family.</text>
</comment>
<evidence type="ECO:0000313" key="5">
    <source>
        <dbReference type="EMBL" id="WFD04626.1"/>
    </source>
</evidence>
<keyword evidence="4" id="KW-0449">Lipoprotein</keyword>
<accession>A0AAF0IXY9</accession>
<dbReference type="InterPro" id="IPR027417">
    <property type="entry name" value="P-loop_NTPase"/>
</dbReference>
<dbReference type="CDD" id="cd00154">
    <property type="entry name" value="Rab"/>
    <property type="match status" value="1"/>
</dbReference>
<dbReference type="GO" id="GO:0005525">
    <property type="term" value="F:GTP binding"/>
    <property type="evidence" value="ECO:0007669"/>
    <property type="project" value="UniProtKB-KW"/>
</dbReference>
<evidence type="ECO:0000256" key="1">
    <source>
        <dbReference type="ARBA" id="ARBA00006270"/>
    </source>
</evidence>
<evidence type="ECO:0000256" key="4">
    <source>
        <dbReference type="ARBA" id="ARBA00023288"/>
    </source>
</evidence>
<keyword evidence="6" id="KW-1185">Reference proteome</keyword>
<dbReference type="SMART" id="SM00173">
    <property type="entry name" value="RAS"/>
    <property type="match status" value="1"/>
</dbReference>
<reference evidence="5" key="1">
    <citation type="submission" date="2023-03" db="EMBL/GenBank/DDBJ databases">
        <title>Mating type loci evolution in Malassezia.</title>
        <authorList>
            <person name="Coelho M.A."/>
        </authorList>
    </citation>
    <scope>NUCLEOTIDE SEQUENCE</scope>
    <source>
        <strain evidence="5">CBS 7876</strain>
    </source>
</reference>
<gene>
    <name evidence="5" type="ORF">MOBT1_003340</name>
</gene>
<dbReference type="SUPFAM" id="SSF52540">
    <property type="entry name" value="P-loop containing nucleoside triphosphate hydrolases"/>
    <property type="match status" value="1"/>
</dbReference>
<dbReference type="PRINTS" id="PR00449">
    <property type="entry name" value="RASTRNSFRMNG"/>
</dbReference>
<dbReference type="FunFam" id="3.40.50.300:FF:001129">
    <property type="entry name" value="ras-related protein Rab-44 isoform X2"/>
    <property type="match status" value="1"/>
</dbReference>
<dbReference type="PANTHER" id="PTHR47979">
    <property type="entry name" value="DRAB11-RELATED"/>
    <property type="match status" value="1"/>
</dbReference>
<name>A0AAF0IXY9_9BASI</name>
<dbReference type="AlphaFoldDB" id="A0AAF0IXY9"/>
<organism evidence="5 6">
    <name type="scientific">Malassezia obtusa</name>
    <dbReference type="NCBI Taxonomy" id="76774"/>
    <lineage>
        <taxon>Eukaryota</taxon>
        <taxon>Fungi</taxon>
        <taxon>Dikarya</taxon>
        <taxon>Basidiomycota</taxon>
        <taxon>Ustilaginomycotina</taxon>
        <taxon>Malasseziomycetes</taxon>
        <taxon>Malasseziales</taxon>
        <taxon>Malasseziaceae</taxon>
        <taxon>Malassezia</taxon>
    </lineage>
</organism>
<dbReference type="GO" id="GO:0003924">
    <property type="term" value="F:GTPase activity"/>
    <property type="evidence" value="ECO:0007669"/>
    <property type="project" value="InterPro"/>
</dbReference>
<sequence>MATRPSWDYILKFIIIGDASVGKSSLLVRLTEDRFLVDSDATIGIEFGSHIVTLESGERLKLQVWDTAGSEQFRSITRSYYKGAAGCLLVYDVTERDTFEHVPTWLHDVREQAEEHATVALVGNMADRPATQRAVSTEEAEAYAAKNEYVRCSCSLLFFETSAKTGENVTAVFTAVASAILTRYKSNPPERRRVEATIDPTQRASDNRCCSVM</sequence>
<dbReference type="NCBIfam" id="TIGR00231">
    <property type="entry name" value="small_GTP"/>
    <property type="match status" value="1"/>
</dbReference>
<keyword evidence="2" id="KW-0547">Nucleotide-binding</keyword>
<dbReference type="Proteomes" id="UP001214603">
    <property type="component" value="Chromosome 9"/>
</dbReference>
<dbReference type="SMART" id="SM00174">
    <property type="entry name" value="RHO"/>
    <property type="match status" value="1"/>
</dbReference>
<evidence type="ECO:0000313" key="6">
    <source>
        <dbReference type="Proteomes" id="UP001214603"/>
    </source>
</evidence>
<dbReference type="Pfam" id="PF00071">
    <property type="entry name" value="Ras"/>
    <property type="match status" value="1"/>
</dbReference>
<dbReference type="PROSITE" id="PS51421">
    <property type="entry name" value="RAS"/>
    <property type="match status" value="1"/>
</dbReference>
<evidence type="ECO:0000256" key="2">
    <source>
        <dbReference type="ARBA" id="ARBA00022741"/>
    </source>
</evidence>
<dbReference type="InterPro" id="IPR001806">
    <property type="entry name" value="Small_GTPase"/>
</dbReference>
<dbReference type="InterPro" id="IPR005225">
    <property type="entry name" value="Small_GTP-bd"/>
</dbReference>
<dbReference type="Gene3D" id="3.40.50.300">
    <property type="entry name" value="P-loop containing nucleotide triphosphate hydrolases"/>
    <property type="match status" value="1"/>
</dbReference>
<dbReference type="SMART" id="SM00175">
    <property type="entry name" value="RAB"/>
    <property type="match status" value="1"/>
</dbReference>
<dbReference type="InterPro" id="IPR050209">
    <property type="entry name" value="Rab_GTPases_membrane_traffic"/>
</dbReference>
<dbReference type="SMART" id="SM00176">
    <property type="entry name" value="RAN"/>
    <property type="match status" value="1"/>
</dbReference>
<keyword evidence="3" id="KW-0342">GTP-binding</keyword>